<evidence type="ECO:0000313" key="3">
    <source>
        <dbReference type="EMBL" id="KRM55169.1"/>
    </source>
</evidence>
<dbReference type="PATRIC" id="fig|1291052.5.peg.1649"/>
<dbReference type="Gene3D" id="3.30.1180.10">
    <property type="match status" value="1"/>
</dbReference>
<dbReference type="OrthoDB" id="5429275at2"/>
<dbReference type="Pfam" id="PF02645">
    <property type="entry name" value="DegV"/>
    <property type="match status" value="1"/>
</dbReference>
<dbReference type="PANTHER" id="PTHR33434:SF2">
    <property type="entry name" value="FATTY ACID-BINDING PROTEIN TM_1468"/>
    <property type="match status" value="1"/>
</dbReference>
<dbReference type="Gene3D" id="3.40.50.10170">
    <property type="match status" value="1"/>
</dbReference>
<dbReference type="NCBIfam" id="TIGR00762">
    <property type="entry name" value="DegV"/>
    <property type="match status" value="1"/>
</dbReference>
<evidence type="ECO:0000313" key="4">
    <source>
        <dbReference type="Proteomes" id="UP000051679"/>
    </source>
</evidence>
<keyword evidence="4" id="KW-1185">Reference proteome</keyword>
<comment type="caution">
    <text evidence="3">The sequence shown here is derived from an EMBL/GenBank/DDBJ whole genome shotgun (WGS) entry which is preliminary data.</text>
</comment>
<dbReference type="GO" id="GO:0008289">
    <property type="term" value="F:lipid binding"/>
    <property type="evidence" value="ECO:0007669"/>
    <property type="project" value="UniProtKB-KW"/>
</dbReference>
<sequence>MNDKIAVIVDSGSDVPPSVLSANQNVAVVPLTVTYGGRDYHDGVDLTPTEFYTHLRGADELPQTASPAPLAVEEQMRALFARGYTHILGVTISSALSATHQTFKLAAQEFPDGKVTIMDTKSIGIGSGLQAVYALELIAGGMQFTDLVARVAASIAKSHVYFYVPTLSYLQAGGRIGRVAGLVGSVLKIKPVISCGPDGVYYVVHKTRSEAKAMAKMVQQVSDDLAGGCGRIGVANGDNLELQATVAAMLEQATGRAVDYQGDISPSLGVHTGPGLVGIGVQID</sequence>
<dbReference type="InterPro" id="IPR003797">
    <property type="entry name" value="DegV"/>
</dbReference>
<dbReference type="AlphaFoldDB" id="A0A0R1ZJN1"/>
<evidence type="ECO:0000256" key="2">
    <source>
        <dbReference type="ARBA" id="ARBA00023121"/>
    </source>
</evidence>
<dbReference type="InterPro" id="IPR043168">
    <property type="entry name" value="DegV_C"/>
</dbReference>
<accession>A0A0R1ZJN1</accession>
<protein>
    <submittedName>
        <fullName evidence="3">Degv family protein</fullName>
    </submittedName>
</protein>
<dbReference type="SUPFAM" id="SSF82549">
    <property type="entry name" value="DAK1/DegV-like"/>
    <property type="match status" value="1"/>
</dbReference>
<dbReference type="Proteomes" id="UP000051679">
    <property type="component" value="Unassembled WGS sequence"/>
</dbReference>
<proteinExistence type="predicted"/>
<dbReference type="EMBL" id="AYYO01000030">
    <property type="protein sequence ID" value="KRM55169.1"/>
    <property type="molecule type" value="Genomic_DNA"/>
</dbReference>
<organism evidence="3 4">
    <name type="scientific">Lacticaseibacillus sharpeae JCM 1186 = DSM 20505</name>
    <dbReference type="NCBI Taxonomy" id="1291052"/>
    <lineage>
        <taxon>Bacteria</taxon>
        <taxon>Bacillati</taxon>
        <taxon>Bacillota</taxon>
        <taxon>Bacilli</taxon>
        <taxon>Lactobacillales</taxon>
        <taxon>Lactobacillaceae</taxon>
        <taxon>Lacticaseibacillus</taxon>
    </lineage>
</organism>
<keyword evidence="2" id="KW-0446">Lipid-binding</keyword>
<reference evidence="3 4" key="1">
    <citation type="journal article" date="2015" name="Genome Announc.">
        <title>Expanding the biotechnology potential of lactobacilli through comparative genomics of 213 strains and associated genera.</title>
        <authorList>
            <person name="Sun Z."/>
            <person name="Harris H.M."/>
            <person name="McCann A."/>
            <person name="Guo C."/>
            <person name="Argimon S."/>
            <person name="Zhang W."/>
            <person name="Yang X."/>
            <person name="Jeffery I.B."/>
            <person name="Cooney J.C."/>
            <person name="Kagawa T.F."/>
            <person name="Liu W."/>
            <person name="Song Y."/>
            <person name="Salvetti E."/>
            <person name="Wrobel A."/>
            <person name="Rasinkangas P."/>
            <person name="Parkhill J."/>
            <person name="Rea M.C."/>
            <person name="O'Sullivan O."/>
            <person name="Ritari J."/>
            <person name="Douillard F.P."/>
            <person name="Paul Ross R."/>
            <person name="Yang R."/>
            <person name="Briner A.E."/>
            <person name="Felis G.E."/>
            <person name="de Vos W.M."/>
            <person name="Barrangou R."/>
            <person name="Klaenhammer T.R."/>
            <person name="Caufield P.W."/>
            <person name="Cui Y."/>
            <person name="Zhang H."/>
            <person name="O'Toole P.W."/>
        </authorList>
    </citation>
    <scope>NUCLEOTIDE SEQUENCE [LARGE SCALE GENOMIC DNA]</scope>
    <source>
        <strain evidence="3 4">DSM 20505</strain>
    </source>
</reference>
<comment type="function">
    <text evidence="1">May bind long-chain fatty acids, such as palmitate, and may play a role in lipid transport or fatty acid metabolism.</text>
</comment>
<name>A0A0R1ZJN1_9LACO</name>
<dbReference type="RefSeq" id="WP_056975851.1">
    <property type="nucleotide sequence ID" value="NZ_AYYO01000030.1"/>
</dbReference>
<dbReference type="PANTHER" id="PTHR33434">
    <property type="entry name" value="DEGV DOMAIN-CONTAINING PROTEIN DR_1986-RELATED"/>
    <property type="match status" value="1"/>
</dbReference>
<evidence type="ECO:0000256" key="1">
    <source>
        <dbReference type="ARBA" id="ARBA00003238"/>
    </source>
</evidence>
<gene>
    <name evidence="3" type="ORF">FC18_GL001619</name>
</gene>
<dbReference type="PROSITE" id="PS51482">
    <property type="entry name" value="DEGV"/>
    <property type="match status" value="1"/>
</dbReference>
<dbReference type="STRING" id="1291052.FC18_GL001619"/>
<dbReference type="InterPro" id="IPR050270">
    <property type="entry name" value="DegV_domain_contain"/>
</dbReference>